<feature type="compositionally biased region" description="Basic and acidic residues" evidence="1">
    <location>
        <begin position="199"/>
        <end position="208"/>
    </location>
</feature>
<dbReference type="Proteomes" id="UP001163850">
    <property type="component" value="Unassembled WGS sequence"/>
</dbReference>
<dbReference type="EMBL" id="MU802429">
    <property type="protein sequence ID" value="KAJ3979225.1"/>
    <property type="molecule type" value="Genomic_DNA"/>
</dbReference>
<feature type="compositionally biased region" description="Acidic residues" evidence="1">
    <location>
        <begin position="171"/>
        <end position="180"/>
    </location>
</feature>
<proteinExistence type="predicted"/>
<name>A0AA38UM99_9AGAR</name>
<comment type="caution">
    <text evidence="2">The sequence shown here is derived from an EMBL/GenBank/DDBJ whole genome shotgun (WGS) entry which is preliminary data.</text>
</comment>
<evidence type="ECO:0000256" key="1">
    <source>
        <dbReference type="SAM" id="MobiDB-lite"/>
    </source>
</evidence>
<evidence type="ECO:0000313" key="2">
    <source>
        <dbReference type="EMBL" id="KAJ3979225.1"/>
    </source>
</evidence>
<dbReference type="AlphaFoldDB" id="A0AA38UM99"/>
<accession>A0AA38UM99</accession>
<feature type="compositionally biased region" description="Basic and acidic residues" evidence="1">
    <location>
        <begin position="83"/>
        <end position="100"/>
    </location>
</feature>
<reference evidence="2" key="1">
    <citation type="submission" date="2022-08" db="EMBL/GenBank/DDBJ databases">
        <authorList>
            <consortium name="DOE Joint Genome Institute"/>
            <person name="Min B."/>
            <person name="Riley R."/>
            <person name="Sierra-Patev S."/>
            <person name="Naranjo-Ortiz M."/>
            <person name="Looney B."/>
            <person name="Konkel Z."/>
            <person name="Slot J.C."/>
            <person name="Sakamoto Y."/>
            <person name="Steenwyk J.L."/>
            <person name="Rokas A."/>
            <person name="Carro J."/>
            <person name="Camarero S."/>
            <person name="Ferreira P."/>
            <person name="Molpeceres G."/>
            <person name="Ruiz-Duenas F.J."/>
            <person name="Serrano A."/>
            <person name="Henrissat B."/>
            <person name="Drula E."/>
            <person name="Hughes K.W."/>
            <person name="Mata J.L."/>
            <person name="Ishikawa N.K."/>
            <person name="Vargas-Isla R."/>
            <person name="Ushijima S."/>
            <person name="Smith C.A."/>
            <person name="Ahrendt S."/>
            <person name="Andreopoulos W."/>
            <person name="He G."/>
            <person name="Labutti K."/>
            <person name="Lipzen A."/>
            <person name="Ng V."/>
            <person name="Sandor L."/>
            <person name="Barry K."/>
            <person name="Martinez A.T."/>
            <person name="Xiao Y."/>
            <person name="Gibbons J.G."/>
            <person name="Terashima K."/>
            <person name="Hibbett D.S."/>
            <person name="Grigoriev I.V."/>
        </authorList>
    </citation>
    <scope>NUCLEOTIDE SEQUENCE</scope>
    <source>
        <strain evidence="2">TFB7829</strain>
    </source>
</reference>
<sequence>SLAVAEEKRIAEEKWIEEENQREAERKIAKEKRIAEEKRVVEEQRKQQEQLAEKRRQEESRRAEEAAAEAEDERVRSAAYAKLVEENRVEQEKAAKELERRQKKPVTKAQPVTVVIPPRTSGSKKKIFKSKSVISDDSDIEEKEVTPAPRGEKRKRPIKMIAKGGSHSDPDGDFELEQDDAQPPLPSTDTLQSRPACSRLRDDKRKPA</sequence>
<feature type="region of interest" description="Disordered" evidence="1">
    <location>
        <begin position="39"/>
        <end position="208"/>
    </location>
</feature>
<organism evidence="2 3">
    <name type="scientific">Lentinula detonsa</name>
    <dbReference type="NCBI Taxonomy" id="2804962"/>
    <lineage>
        <taxon>Eukaryota</taxon>
        <taxon>Fungi</taxon>
        <taxon>Dikarya</taxon>
        <taxon>Basidiomycota</taxon>
        <taxon>Agaricomycotina</taxon>
        <taxon>Agaricomycetes</taxon>
        <taxon>Agaricomycetidae</taxon>
        <taxon>Agaricales</taxon>
        <taxon>Marasmiineae</taxon>
        <taxon>Omphalotaceae</taxon>
        <taxon>Lentinula</taxon>
    </lineage>
</organism>
<protein>
    <submittedName>
        <fullName evidence="2">Uncharacterized protein</fullName>
    </submittedName>
</protein>
<evidence type="ECO:0000313" key="3">
    <source>
        <dbReference type="Proteomes" id="UP001163850"/>
    </source>
</evidence>
<feature type="compositionally biased region" description="Basic and acidic residues" evidence="1">
    <location>
        <begin position="39"/>
        <end position="65"/>
    </location>
</feature>
<gene>
    <name evidence="2" type="ORF">F5890DRAFT_1478706</name>
</gene>
<feature type="non-terminal residue" evidence="2">
    <location>
        <position position="208"/>
    </location>
</feature>